<dbReference type="Pfam" id="PF07366">
    <property type="entry name" value="SnoaL"/>
    <property type="match status" value="1"/>
</dbReference>
<evidence type="ECO:0000313" key="2">
    <source>
        <dbReference type="Proteomes" id="UP001595420"/>
    </source>
</evidence>
<dbReference type="InterPro" id="IPR009959">
    <property type="entry name" value="Cyclase_SnoaL-like"/>
</dbReference>
<dbReference type="RefSeq" id="WP_216838809.1">
    <property type="nucleotide sequence ID" value="NZ_JAFNJS010000007.1"/>
</dbReference>
<proteinExistence type="predicted"/>
<sequence>MSSNIATVRRFVTDFLGRADLAAADATAHPRIQGITGLKPMGPIDGIDEYKAILTAFVAAFPAESPVEIIDQFESADGTRVVTRFHSRQRHAGEFFGVAATGRVILFDETHVARLQDGLIIENIVSATNLEFEMLMAPVLAPMILGQS</sequence>
<keyword evidence="2" id="KW-1185">Reference proteome</keyword>
<accession>A0ABV7C1W1</accession>
<protein>
    <submittedName>
        <fullName evidence="1">Ester cyclase</fullName>
    </submittedName>
</protein>
<gene>
    <name evidence="1" type="ORF">ACFOD3_22655</name>
</gene>
<name>A0ABV7C1W1_9PROT</name>
<dbReference type="Proteomes" id="UP001595420">
    <property type="component" value="Unassembled WGS sequence"/>
</dbReference>
<comment type="caution">
    <text evidence="1">The sequence shown here is derived from an EMBL/GenBank/DDBJ whole genome shotgun (WGS) entry which is preliminary data.</text>
</comment>
<organism evidence="1 2">
    <name type="scientific">Falsiroseomonas tokyonensis</name>
    <dbReference type="NCBI Taxonomy" id="430521"/>
    <lineage>
        <taxon>Bacteria</taxon>
        <taxon>Pseudomonadati</taxon>
        <taxon>Pseudomonadota</taxon>
        <taxon>Alphaproteobacteria</taxon>
        <taxon>Acetobacterales</taxon>
        <taxon>Roseomonadaceae</taxon>
        <taxon>Falsiroseomonas</taxon>
    </lineage>
</organism>
<dbReference type="EMBL" id="JBHRSB010000007">
    <property type="protein sequence ID" value="MFC3002718.1"/>
    <property type="molecule type" value="Genomic_DNA"/>
</dbReference>
<evidence type="ECO:0000313" key="1">
    <source>
        <dbReference type="EMBL" id="MFC3002718.1"/>
    </source>
</evidence>
<reference evidence="2" key="1">
    <citation type="journal article" date="2019" name="Int. J. Syst. Evol. Microbiol.">
        <title>The Global Catalogue of Microorganisms (GCM) 10K type strain sequencing project: providing services to taxonomists for standard genome sequencing and annotation.</title>
        <authorList>
            <consortium name="The Broad Institute Genomics Platform"/>
            <consortium name="The Broad Institute Genome Sequencing Center for Infectious Disease"/>
            <person name="Wu L."/>
            <person name="Ma J."/>
        </authorList>
    </citation>
    <scope>NUCLEOTIDE SEQUENCE [LARGE SCALE GENOMIC DNA]</scope>
    <source>
        <strain evidence="2">CGMCC 1.16855</strain>
    </source>
</reference>